<evidence type="ECO:0000256" key="1">
    <source>
        <dbReference type="SAM" id="Phobius"/>
    </source>
</evidence>
<keyword evidence="1" id="KW-0812">Transmembrane</keyword>
<accession>A0A1X2G5X9</accession>
<comment type="caution">
    <text evidence="2">The sequence shown here is derived from an EMBL/GenBank/DDBJ whole genome shotgun (WGS) entry which is preliminary data.</text>
</comment>
<proteinExistence type="predicted"/>
<dbReference type="AlphaFoldDB" id="A0A1X2G5X9"/>
<dbReference type="Proteomes" id="UP000242146">
    <property type="component" value="Unassembled WGS sequence"/>
</dbReference>
<protein>
    <submittedName>
        <fullName evidence="2">Uncharacterized protein</fullName>
    </submittedName>
</protein>
<evidence type="ECO:0000313" key="3">
    <source>
        <dbReference type="Proteomes" id="UP000242146"/>
    </source>
</evidence>
<feature type="transmembrane region" description="Helical" evidence="1">
    <location>
        <begin position="52"/>
        <end position="71"/>
    </location>
</feature>
<organism evidence="2 3">
    <name type="scientific">Hesseltinella vesiculosa</name>
    <dbReference type="NCBI Taxonomy" id="101127"/>
    <lineage>
        <taxon>Eukaryota</taxon>
        <taxon>Fungi</taxon>
        <taxon>Fungi incertae sedis</taxon>
        <taxon>Mucoromycota</taxon>
        <taxon>Mucoromycotina</taxon>
        <taxon>Mucoromycetes</taxon>
        <taxon>Mucorales</taxon>
        <taxon>Cunninghamellaceae</taxon>
        <taxon>Hesseltinella</taxon>
    </lineage>
</organism>
<gene>
    <name evidence="2" type="ORF">DM01DRAFT_313925</name>
</gene>
<keyword evidence="1" id="KW-1133">Transmembrane helix</keyword>
<name>A0A1X2G5X9_9FUNG</name>
<evidence type="ECO:0000313" key="2">
    <source>
        <dbReference type="EMBL" id="ORX45892.1"/>
    </source>
</evidence>
<dbReference type="OrthoDB" id="2285020at2759"/>
<reference evidence="2 3" key="1">
    <citation type="submission" date="2016-07" db="EMBL/GenBank/DDBJ databases">
        <title>Pervasive Adenine N6-methylation of Active Genes in Fungi.</title>
        <authorList>
            <consortium name="DOE Joint Genome Institute"/>
            <person name="Mondo S.J."/>
            <person name="Dannebaum R.O."/>
            <person name="Kuo R.C."/>
            <person name="Labutti K."/>
            <person name="Haridas S."/>
            <person name="Kuo A."/>
            <person name="Salamov A."/>
            <person name="Ahrendt S.R."/>
            <person name="Lipzen A."/>
            <person name="Sullivan W."/>
            <person name="Andreopoulos W.B."/>
            <person name="Clum A."/>
            <person name="Lindquist E."/>
            <person name="Daum C."/>
            <person name="Ramamoorthy G.K."/>
            <person name="Gryganskyi A."/>
            <person name="Culley D."/>
            <person name="Magnuson J.K."/>
            <person name="James T.Y."/>
            <person name="O'Malley M.A."/>
            <person name="Stajich J.E."/>
            <person name="Spatafora J.W."/>
            <person name="Visel A."/>
            <person name="Grigoriev I.V."/>
        </authorList>
    </citation>
    <scope>NUCLEOTIDE SEQUENCE [LARGE SCALE GENOMIC DNA]</scope>
    <source>
        <strain evidence="2 3">NRRL 3301</strain>
    </source>
</reference>
<keyword evidence="1" id="KW-0472">Membrane</keyword>
<sequence length="119" mass="13092">MKEFAERKMTLEQGMFLLGFVFPPAWFIGSMDGSCCQEYEKEQDPWRTRCRMAATLFLTLCIVTVVLLMVFKPSTFGLLTSNTAAQTSSATQAANRPGVPINGSTTWDDTMAGLVLGLP</sequence>
<keyword evidence="3" id="KW-1185">Reference proteome</keyword>
<dbReference type="EMBL" id="MCGT01000040">
    <property type="protein sequence ID" value="ORX45892.1"/>
    <property type="molecule type" value="Genomic_DNA"/>
</dbReference>